<evidence type="ECO:0000313" key="2">
    <source>
        <dbReference type="Proteomes" id="UP000275076"/>
    </source>
</evidence>
<name>A0A428MTC2_9BACI</name>
<dbReference type="RefSeq" id="WP_125562641.1">
    <property type="nucleotide sequence ID" value="NZ_RBVX01000070.1"/>
</dbReference>
<comment type="caution">
    <text evidence="1">The sequence shown here is derived from an EMBL/GenBank/DDBJ whole genome shotgun (WGS) entry which is preliminary data.</text>
</comment>
<organism evidence="1 2">
    <name type="scientific">Salibacterium salarium</name>
    <dbReference type="NCBI Taxonomy" id="284579"/>
    <lineage>
        <taxon>Bacteria</taxon>
        <taxon>Bacillati</taxon>
        <taxon>Bacillota</taxon>
        <taxon>Bacilli</taxon>
        <taxon>Bacillales</taxon>
        <taxon>Bacillaceae</taxon>
    </lineage>
</organism>
<dbReference type="Proteomes" id="UP000275076">
    <property type="component" value="Unassembled WGS sequence"/>
</dbReference>
<sequence length="172" mass="18906">MGILGGNPQEEPMHYGEVFGAWSYLSSLKGIISGYQTMMNHTGDIDLFKFIENMVDEAKREEMEMEQLLKENGVGLPPSPPERAYSDHDNIPVGARFNDSEIAAMIGRDLATGLIACSQVIGQAAREDIAMTFGRYHSNKAQAGAKLLQMTKDKGWLVLPPLHVEAPQNVTV</sequence>
<protein>
    <submittedName>
        <fullName evidence="1">DUF3231 family protein</fullName>
    </submittedName>
</protein>
<reference evidence="1 2" key="1">
    <citation type="submission" date="2018-10" db="EMBL/GenBank/DDBJ databases">
        <title>Draft genome sequence of Bacillus salarius IM0101, isolated from a hypersaline soil in Inner Mongolia, China.</title>
        <authorList>
            <person name="Yamprayoonswat W."/>
            <person name="Boonvisut S."/>
            <person name="Jumpathong W."/>
            <person name="Sittihan S."/>
            <person name="Ruangsuj P."/>
            <person name="Wanthongcharoen S."/>
            <person name="Thongpramul N."/>
            <person name="Pimmason S."/>
            <person name="Yu B."/>
            <person name="Yasawong M."/>
        </authorList>
    </citation>
    <scope>NUCLEOTIDE SEQUENCE [LARGE SCALE GENOMIC DNA]</scope>
    <source>
        <strain evidence="1 2">IM0101</strain>
    </source>
</reference>
<dbReference type="Gene3D" id="1.20.1260.10">
    <property type="match status" value="1"/>
</dbReference>
<proteinExistence type="predicted"/>
<accession>A0A428MTC2</accession>
<dbReference type="EMBL" id="RBVX01000070">
    <property type="protein sequence ID" value="RSL29396.1"/>
    <property type="molecule type" value="Genomic_DNA"/>
</dbReference>
<dbReference type="Pfam" id="PF11553">
    <property type="entry name" value="DUF3231"/>
    <property type="match status" value="1"/>
</dbReference>
<dbReference type="AlphaFoldDB" id="A0A428MTC2"/>
<dbReference type="InterPro" id="IPR021617">
    <property type="entry name" value="DUF3231"/>
</dbReference>
<dbReference type="InterPro" id="IPR012347">
    <property type="entry name" value="Ferritin-like"/>
</dbReference>
<keyword evidence="2" id="KW-1185">Reference proteome</keyword>
<evidence type="ECO:0000313" key="1">
    <source>
        <dbReference type="EMBL" id="RSL29396.1"/>
    </source>
</evidence>
<gene>
    <name evidence="1" type="ORF">D7Z54_31480</name>
</gene>
<dbReference type="OrthoDB" id="1934429at2"/>